<dbReference type="PANTHER" id="PTHR33885:SF3">
    <property type="entry name" value="PHAGE SHOCK PROTEIN C"/>
    <property type="match status" value="1"/>
</dbReference>
<sequence length="62" mass="6895">MEKKLRRSKDQMIAGVCAGIAEYMGLDTTLVRVGYVLLSILSAGFPGTLLYIILWLVMPKSY</sequence>
<evidence type="ECO:0000259" key="7">
    <source>
        <dbReference type="Pfam" id="PF04024"/>
    </source>
</evidence>
<comment type="subcellular location">
    <subcellularLocation>
        <location evidence="1">Cell membrane</location>
        <topology evidence="1">Single-pass membrane protein</topology>
    </subcellularLocation>
</comment>
<gene>
    <name evidence="8" type="ORF">SDC9_73368</name>
</gene>
<dbReference type="GO" id="GO:0005886">
    <property type="term" value="C:plasma membrane"/>
    <property type="evidence" value="ECO:0007669"/>
    <property type="project" value="UniProtKB-SubCell"/>
</dbReference>
<evidence type="ECO:0000256" key="6">
    <source>
        <dbReference type="SAM" id="Phobius"/>
    </source>
</evidence>
<dbReference type="Pfam" id="PF04024">
    <property type="entry name" value="PspC"/>
    <property type="match status" value="1"/>
</dbReference>
<reference evidence="8" key="1">
    <citation type="submission" date="2019-08" db="EMBL/GenBank/DDBJ databases">
        <authorList>
            <person name="Kucharzyk K."/>
            <person name="Murdoch R.W."/>
            <person name="Higgins S."/>
            <person name="Loffler F."/>
        </authorList>
    </citation>
    <scope>NUCLEOTIDE SEQUENCE</scope>
</reference>
<evidence type="ECO:0000256" key="2">
    <source>
        <dbReference type="ARBA" id="ARBA00022475"/>
    </source>
</evidence>
<dbReference type="EMBL" id="VSSQ01004847">
    <property type="protein sequence ID" value="MPM26863.1"/>
    <property type="molecule type" value="Genomic_DNA"/>
</dbReference>
<keyword evidence="5 6" id="KW-0472">Membrane</keyword>
<dbReference type="PANTHER" id="PTHR33885">
    <property type="entry name" value="PHAGE SHOCK PROTEIN C"/>
    <property type="match status" value="1"/>
</dbReference>
<dbReference type="InterPro" id="IPR007168">
    <property type="entry name" value="Phageshock_PspC_N"/>
</dbReference>
<name>A0A644YK29_9ZZZZ</name>
<dbReference type="AlphaFoldDB" id="A0A644YK29"/>
<evidence type="ECO:0000256" key="4">
    <source>
        <dbReference type="ARBA" id="ARBA00022989"/>
    </source>
</evidence>
<comment type="caution">
    <text evidence="8">The sequence shown here is derived from an EMBL/GenBank/DDBJ whole genome shotgun (WGS) entry which is preliminary data.</text>
</comment>
<proteinExistence type="predicted"/>
<feature type="domain" description="Phage shock protein PspC N-terminal" evidence="7">
    <location>
        <begin position="3"/>
        <end position="60"/>
    </location>
</feature>
<dbReference type="InterPro" id="IPR052027">
    <property type="entry name" value="PspC"/>
</dbReference>
<evidence type="ECO:0000256" key="3">
    <source>
        <dbReference type="ARBA" id="ARBA00022692"/>
    </source>
</evidence>
<evidence type="ECO:0000256" key="5">
    <source>
        <dbReference type="ARBA" id="ARBA00023136"/>
    </source>
</evidence>
<keyword evidence="2" id="KW-1003">Cell membrane</keyword>
<organism evidence="8">
    <name type="scientific">bioreactor metagenome</name>
    <dbReference type="NCBI Taxonomy" id="1076179"/>
    <lineage>
        <taxon>unclassified sequences</taxon>
        <taxon>metagenomes</taxon>
        <taxon>ecological metagenomes</taxon>
    </lineage>
</organism>
<evidence type="ECO:0000256" key="1">
    <source>
        <dbReference type="ARBA" id="ARBA00004162"/>
    </source>
</evidence>
<protein>
    <recommendedName>
        <fullName evidence="7">Phage shock protein PspC N-terminal domain-containing protein</fullName>
    </recommendedName>
</protein>
<evidence type="ECO:0000313" key="8">
    <source>
        <dbReference type="EMBL" id="MPM26863.1"/>
    </source>
</evidence>
<keyword evidence="3 6" id="KW-0812">Transmembrane</keyword>
<feature type="transmembrane region" description="Helical" evidence="6">
    <location>
        <begin position="36"/>
        <end position="57"/>
    </location>
</feature>
<accession>A0A644YK29</accession>
<keyword evidence="4 6" id="KW-1133">Transmembrane helix</keyword>